<evidence type="ECO:0000259" key="4">
    <source>
        <dbReference type="SMART" id="SM00300"/>
    </source>
</evidence>
<feature type="compositionally biased region" description="Low complexity" evidence="3">
    <location>
        <begin position="1"/>
        <end position="15"/>
    </location>
</feature>
<dbReference type="SMART" id="SM00300">
    <property type="entry name" value="ChSh"/>
    <property type="match status" value="1"/>
</dbReference>
<dbReference type="InterPro" id="IPR044251">
    <property type="entry name" value="LHP1-like"/>
</dbReference>
<evidence type="ECO:0000256" key="1">
    <source>
        <dbReference type="ARBA" id="ARBA00004123"/>
    </source>
</evidence>
<protein>
    <submittedName>
        <fullName evidence="5">Chromo domain protein LHP1</fullName>
    </submittedName>
</protein>
<name>A0A2G2UZ01_CAPBA</name>
<evidence type="ECO:0000256" key="3">
    <source>
        <dbReference type="SAM" id="MobiDB-lite"/>
    </source>
</evidence>
<reference evidence="5" key="2">
    <citation type="journal article" date="2017" name="J. Anim. Genet.">
        <title>Multiple reference genome sequences of hot pepper reveal the massive evolution of plant disease resistance genes by retroduplication.</title>
        <authorList>
            <person name="Kim S."/>
            <person name="Park J."/>
            <person name="Yeom S.-I."/>
            <person name="Kim Y.-M."/>
            <person name="Seo E."/>
            <person name="Kim K.-T."/>
            <person name="Kim M.-S."/>
            <person name="Lee J.M."/>
            <person name="Cheong K."/>
            <person name="Shin H.-S."/>
            <person name="Kim S.-B."/>
            <person name="Han K."/>
            <person name="Lee J."/>
            <person name="Park M."/>
            <person name="Lee H.-A."/>
            <person name="Lee H.-Y."/>
            <person name="Lee Y."/>
            <person name="Oh S."/>
            <person name="Lee J.H."/>
            <person name="Choi E."/>
            <person name="Choi E."/>
            <person name="Lee S.E."/>
            <person name="Jeon J."/>
            <person name="Kim H."/>
            <person name="Choi G."/>
            <person name="Song H."/>
            <person name="Lee J."/>
            <person name="Lee S.-C."/>
            <person name="Kwon J.-K."/>
            <person name="Lee H.-Y."/>
            <person name="Koo N."/>
            <person name="Hong Y."/>
            <person name="Kim R.W."/>
            <person name="Kang W.-H."/>
            <person name="Huh J.H."/>
            <person name="Kang B.-C."/>
            <person name="Yang T.-J."/>
            <person name="Lee Y.-H."/>
            <person name="Bennetzen J.L."/>
            <person name="Choi D."/>
        </authorList>
    </citation>
    <scope>NUCLEOTIDE SEQUENCE [LARGE SCALE GENOMIC DNA]</scope>
    <source>
        <strain evidence="5">cv. PBC81</strain>
    </source>
</reference>
<reference evidence="5" key="1">
    <citation type="journal article" date="2017" name="Genome Biol.">
        <title>New reference genome sequences of hot pepper reveal the massive evolution of plant disease-resistance genes by retroduplication.</title>
        <authorList>
            <person name="Kim S."/>
            <person name="Park J."/>
            <person name="Yeom S.I."/>
            <person name="Kim Y.M."/>
            <person name="Seo E."/>
            <person name="Kim K.T."/>
            <person name="Kim M.S."/>
            <person name="Lee J.M."/>
            <person name="Cheong K."/>
            <person name="Shin H.S."/>
            <person name="Kim S.B."/>
            <person name="Han K."/>
            <person name="Lee J."/>
            <person name="Park M."/>
            <person name="Lee H.A."/>
            <person name="Lee H.Y."/>
            <person name="Lee Y."/>
            <person name="Oh S."/>
            <person name="Lee J.H."/>
            <person name="Choi E."/>
            <person name="Choi E."/>
            <person name="Lee S.E."/>
            <person name="Jeon J."/>
            <person name="Kim H."/>
            <person name="Choi G."/>
            <person name="Song H."/>
            <person name="Lee J."/>
            <person name="Lee S.C."/>
            <person name="Kwon J.K."/>
            <person name="Lee H.Y."/>
            <person name="Koo N."/>
            <person name="Hong Y."/>
            <person name="Kim R.W."/>
            <person name="Kang W.H."/>
            <person name="Huh J.H."/>
            <person name="Kang B.C."/>
            <person name="Yang T.J."/>
            <person name="Lee Y.H."/>
            <person name="Bennetzen J.L."/>
            <person name="Choi D."/>
        </authorList>
    </citation>
    <scope>NUCLEOTIDE SEQUENCE [LARGE SCALE GENOMIC DNA]</scope>
    <source>
        <strain evidence="5">PBC81</strain>
        <tissue evidence="5">Leaf</tissue>
    </source>
</reference>
<evidence type="ECO:0000313" key="5">
    <source>
        <dbReference type="EMBL" id="PHT25986.1"/>
    </source>
</evidence>
<comment type="caution">
    <text evidence="5">The sequence shown here is derived from an EMBL/GenBank/DDBJ whole genome shotgun (WGS) entry which is preliminary data.</text>
</comment>
<dbReference type="AlphaFoldDB" id="A0A2G2UZ01"/>
<dbReference type="PANTHER" id="PTHR47240:SF2">
    <property type="entry name" value="CHROMO DOMAIN-CONTAINING PROTEIN LHP1"/>
    <property type="match status" value="1"/>
</dbReference>
<accession>A0A2G2UZ01</accession>
<feature type="region of interest" description="Disordered" evidence="3">
    <location>
        <begin position="1"/>
        <end position="24"/>
    </location>
</feature>
<comment type="subcellular location">
    <subcellularLocation>
        <location evidence="1">Nucleus</location>
    </subcellularLocation>
</comment>
<dbReference type="InterPro" id="IPR008251">
    <property type="entry name" value="Chromo_shadow_dom"/>
</dbReference>
<dbReference type="PANTHER" id="PTHR47240">
    <property type="entry name" value="CHROMO DOMAIN-CONTAINING PROTEIN LHP1"/>
    <property type="match status" value="1"/>
</dbReference>
<sequence>MSVPLDASSSADSCSPDIGEPNSATADFKNAFTIKELIKPIGYVETLFNDNKDVIVTFLAKRSDGKETMVTNKFLKINNPLLFINFYEQNF</sequence>
<dbReference type="STRING" id="33114.A0A2G2UZ01"/>
<evidence type="ECO:0000256" key="2">
    <source>
        <dbReference type="ARBA" id="ARBA00023242"/>
    </source>
</evidence>
<feature type="domain" description="Chromo shadow" evidence="4">
    <location>
        <begin position="29"/>
        <end position="90"/>
    </location>
</feature>
<dbReference type="GO" id="GO:0031507">
    <property type="term" value="P:heterochromatin formation"/>
    <property type="evidence" value="ECO:0007669"/>
    <property type="project" value="InterPro"/>
</dbReference>
<gene>
    <name evidence="5" type="ORF">CQW23_34395</name>
</gene>
<keyword evidence="2" id="KW-0539">Nucleus</keyword>
<organism evidence="5">
    <name type="scientific">Capsicum baccatum</name>
    <name type="common">Peruvian pepper</name>
    <dbReference type="NCBI Taxonomy" id="33114"/>
    <lineage>
        <taxon>Eukaryota</taxon>
        <taxon>Viridiplantae</taxon>
        <taxon>Streptophyta</taxon>
        <taxon>Embryophyta</taxon>
        <taxon>Tracheophyta</taxon>
        <taxon>Spermatophyta</taxon>
        <taxon>Magnoliopsida</taxon>
        <taxon>eudicotyledons</taxon>
        <taxon>Gunneridae</taxon>
        <taxon>Pentapetalae</taxon>
        <taxon>asterids</taxon>
        <taxon>lamiids</taxon>
        <taxon>Solanales</taxon>
        <taxon>Solanaceae</taxon>
        <taxon>Solanoideae</taxon>
        <taxon>Capsiceae</taxon>
        <taxon>Capsicum</taxon>
    </lineage>
</organism>
<proteinExistence type="predicted"/>
<dbReference type="EMBL" id="MLFT02001102">
    <property type="protein sequence ID" value="PHT25986.1"/>
    <property type="molecule type" value="Genomic_DNA"/>
</dbReference>
<dbReference type="GO" id="GO:0005634">
    <property type="term" value="C:nucleus"/>
    <property type="evidence" value="ECO:0007669"/>
    <property type="project" value="UniProtKB-SubCell"/>
</dbReference>
<dbReference type="OrthoDB" id="1918685at2759"/>